<dbReference type="EMBL" id="JABSTV010001253">
    <property type="protein sequence ID" value="KAH7943023.1"/>
    <property type="molecule type" value="Genomic_DNA"/>
</dbReference>
<dbReference type="SUPFAM" id="SSF52047">
    <property type="entry name" value="RNI-like"/>
    <property type="match status" value="2"/>
</dbReference>
<sequence length="692" mass="78385">MVSWEKSPFTNSLINYQTPCTSSEGRLCNVFGDISLWNEYFWEVGLQLREFLPGELSLVQMRHADVHPNRSQPEAAPTLLCRMLLHHRCIVSVHLNDHVFSGRHQLICDALRRSPSLRKLNLCRLNITGNASQSISAALRNLNQLKKLVFSHVTLDRTSLEGLSVFLAKTPSLKTLTMTDQCIEGENAVVVLQGLRQNKTISELSLDTSILSTVSSRCGDIFADYLRCNQTLRRLTITSCSHLLLRNLRPIFVALLCNNNLSNLCLIGFSLDTLSHEIITDMLLQNRGLTGLHITNCIFNEQDPHVNTRMPVLRSGSSPISLWLAALAQNSTLEELTLDLSWIKPKDCSSFFKALASNTSLKKVNVPTFRQDDVVEVCRALQDTDVPERFFVGEHHVCKDTAAALPECKAVSRIGLYRCSPDDVQQLHTTLRLLPTCSHVNSLCLEMSGPMFDGEVSSLIAQYLTETTTLKELRLELFSKTRQSVDQFEQALLEALSNNKSIRTLSLRRLCNSKGEVQSLVETLQSSRTLCRLFFYPSDYDATTSLIEMLSLIISSNYTLLGMRTHSLWFCRNWYPIKNVVRRNNSLVTRAAHFVMGTRHKYCADAAELMQFNPGLVEKVQELASVDENEALSRIEVCLNSFTEMKDFMCLAGVVKDTLSCHRRDDGQKQFVDLDRECWLCIRQYLNMRDIK</sequence>
<protein>
    <submittedName>
        <fullName evidence="2">Uncharacterized protein</fullName>
    </submittedName>
</protein>
<dbReference type="PANTHER" id="PTHR24111:SF0">
    <property type="entry name" value="LEUCINE-RICH REPEAT-CONTAINING PROTEIN"/>
    <property type="match status" value="1"/>
</dbReference>
<dbReference type="PANTHER" id="PTHR24111">
    <property type="entry name" value="LEUCINE-RICH REPEAT-CONTAINING PROTEIN 34"/>
    <property type="match status" value="1"/>
</dbReference>
<dbReference type="VEuPathDB" id="VectorBase:RSAN_054016"/>
<dbReference type="AlphaFoldDB" id="A0A9D4PHW0"/>
<dbReference type="Gene3D" id="3.80.10.10">
    <property type="entry name" value="Ribonuclease Inhibitor"/>
    <property type="match status" value="3"/>
</dbReference>
<proteinExistence type="predicted"/>
<dbReference type="Proteomes" id="UP000821837">
    <property type="component" value="Unassembled WGS sequence"/>
</dbReference>
<keyword evidence="3" id="KW-1185">Reference proteome</keyword>
<evidence type="ECO:0000256" key="1">
    <source>
        <dbReference type="ARBA" id="ARBA00022737"/>
    </source>
</evidence>
<dbReference type="InterPro" id="IPR032675">
    <property type="entry name" value="LRR_dom_sf"/>
</dbReference>
<gene>
    <name evidence="2" type="ORF">HPB52_004006</name>
</gene>
<comment type="caution">
    <text evidence="2">The sequence shown here is derived from an EMBL/GenBank/DDBJ whole genome shotgun (WGS) entry which is preliminary data.</text>
</comment>
<evidence type="ECO:0000313" key="2">
    <source>
        <dbReference type="EMBL" id="KAH7943023.1"/>
    </source>
</evidence>
<name>A0A9D4PHW0_RHISA</name>
<reference evidence="2" key="2">
    <citation type="submission" date="2021-09" db="EMBL/GenBank/DDBJ databases">
        <authorList>
            <person name="Jia N."/>
            <person name="Wang J."/>
            <person name="Shi W."/>
            <person name="Du L."/>
            <person name="Sun Y."/>
            <person name="Zhan W."/>
            <person name="Jiang J."/>
            <person name="Wang Q."/>
            <person name="Zhang B."/>
            <person name="Ji P."/>
            <person name="Sakyi L.B."/>
            <person name="Cui X."/>
            <person name="Yuan T."/>
            <person name="Jiang B."/>
            <person name="Yang W."/>
            <person name="Lam T.T.-Y."/>
            <person name="Chang Q."/>
            <person name="Ding S."/>
            <person name="Wang X."/>
            <person name="Zhu J."/>
            <person name="Ruan X."/>
            <person name="Zhao L."/>
            <person name="Wei J."/>
            <person name="Que T."/>
            <person name="Du C."/>
            <person name="Cheng J."/>
            <person name="Dai P."/>
            <person name="Han X."/>
            <person name="Huang E."/>
            <person name="Gao Y."/>
            <person name="Liu J."/>
            <person name="Shao H."/>
            <person name="Ye R."/>
            <person name="Li L."/>
            <person name="Wei W."/>
            <person name="Wang X."/>
            <person name="Wang C."/>
            <person name="Huo Q."/>
            <person name="Li W."/>
            <person name="Guo W."/>
            <person name="Chen H."/>
            <person name="Chen S."/>
            <person name="Zhou L."/>
            <person name="Zhou L."/>
            <person name="Ni X."/>
            <person name="Tian J."/>
            <person name="Zhou Y."/>
            <person name="Sheng Y."/>
            <person name="Liu T."/>
            <person name="Pan Y."/>
            <person name="Xia L."/>
            <person name="Li J."/>
            <person name="Zhao F."/>
            <person name="Cao W."/>
        </authorList>
    </citation>
    <scope>NUCLEOTIDE SEQUENCE</scope>
    <source>
        <strain evidence="2">Rsan-2018</strain>
        <tissue evidence="2">Larvae</tissue>
    </source>
</reference>
<keyword evidence="1" id="KW-0677">Repeat</keyword>
<accession>A0A9D4PHW0</accession>
<evidence type="ECO:0000313" key="3">
    <source>
        <dbReference type="Proteomes" id="UP000821837"/>
    </source>
</evidence>
<reference evidence="2" key="1">
    <citation type="journal article" date="2020" name="Cell">
        <title>Large-Scale Comparative Analyses of Tick Genomes Elucidate Their Genetic Diversity and Vector Capacities.</title>
        <authorList>
            <consortium name="Tick Genome and Microbiome Consortium (TIGMIC)"/>
            <person name="Jia N."/>
            <person name="Wang J."/>
            <person name="Shi W."/>
            <person name="Du L."/>
            <person name="Sun Y."/>
            <person name="Zhan W."/>
            <person name="Jiang J.F."/>
            <person name="Wang Q."/>
            <person name="Zhang B."/>
            <person name="Ji P."/>
            <person name="Bell-Sakyi L."/>
            <person name="Cui X.M."/>
            <person name="Yuan T.T."/>
            <person name="Jiang B.G."/>
            <person name="Yang W.F."/>
            <person name="Lam T.T."/>
            <person name="Chang Q.C."/>
            <person name="Ding S.J."/>
            <person name="Wang X.J."/>
            <person name="Zhu J.G."/>
            <person name="Ruan X.D."/>
            <person name="Zhao L."/>
            <person name="Wei J.T."/>
            <person name="Ye R.Z."/>
            <person name="Que T.C."/>
            <person name="Du C.H."/>
            <person name="Zhou Y.H."/>
            <person name="Cheng J.X."/>
            <person name="Dai P.F."/>
            <person name="Guo W.B."/>
            <person name="Han X.H."/>
            <person name="Huang E.J."/>
            <person name="Li L.F."/>
            <person name="Wei W."/>
            <person name="Gao Y.C."/>
            <person name="Liu J.Z."/>
            <person name="Shao H.Z."/>
            <person name="Wang X."/>
            <person name="Wang C.C."/>
            <person name="Yang T.C."/>
            <person name="Huo Q.B."/>
            <person name="Li W."/>
            <person name="Chen H.Y."/>
            <person name="Chen S.E."/>
            <person name="Zhou L.G."/>
            <person name="Ni X.B."/>
            <person name="Tian J.H."/>
            <person name="Sheng Y."/>
            <person name="Liu T."/>
            <person name="Pan Y.S."/>
            <person name="Xia L.Y."/>
            <person name="Li J."/>
            <person name="Zhao F."/>
            <person name="Cao W.C."/>
        </authorList>
    </citation>
    <scope>NUCLEOTIDE SEQUENCE</scope>
    <source>
        <strain evidence="2">Rsan-2018</strain>
    </source>
</reference>
<dbReference type="InterPro" id="IPR052201">
    <property type="entry name" value="LRR-containing_regulator"/>
</dbReference>
<organism evidence="2 3">
    <name type="scientific">Rhipicephalus sanguineus</name>
    <name type="common">Brown dog tick</name>
    <name type="synonym">Ixodes sanguineus</name>
    <dbReference type="NCBI Taxonomy" id="34632"/>
    <lineage>
        <taxon>Eukaryota</taxon>
        <taxon>Metazoa</taxon>
        <taxon>Ecdysozoa</taxon>
        <taxon>Arthropoda</taxon>
        <taxon>Chelicerata</taxon>
        <taxon>Arachnida</taxon>
        <taxon>Acari</taxon>
        <taxon>Parasitiformes</taxon>
        <taxon>Ixodida</taxon>
        <taxon>Ixodoidea</taxon>
        <taxon>Ixodidae</taxon>
        <taxon>Rhipicephalinae</taxon>
        <taxon>Rhipicephalus</taxon>
        <taxon>Rhipicephalus</taxon>
    </lineage>
</organism>